<comment type="caution">
    <text evidence="8">The sequence shown here is derived from an EMBL/GenBank/DDBJ whole genome shotgun (WGS) entry which is preliminary data.</text>
</comment>
<feature type="chain" id="PRO_5046225419" description="NEAT domain-containing protein" evidence="6">
    <location>
        <begin position="25"/>
        <end position="1513"/>
    </location>
</feature>
<dbReference type="Gene3D" id="3.40.50.12090">
    <property type="match status" value="2"/>
</dbReference>
<dbReference type="SUPFAM" id="SSF158911">
    <property type="entry name" value="NEAT domain-like"/>
    <property type="match status" value="1"/>
</dbReference>
<dbReference type="SUPFAM" id="SSF52058">
    <property type="entry name" value="L domain-like"/>
    <property type="match status" value="1"/>
</dbReference>
<dbReference type="InterPro" id="IPR037250">
    <property type="entry name" value="NEAT_dom_sf"/>
</dbReference>
<sequence length="1513" mass="170994">MSKSKISIVRKITSVMLVATSAAASVSVLPQRIVAEEHSKNEFSSKSEIDKQFLEIKKVSYSKDRKMITISCNGRLTENNHEFYEAIYNNIKKIVVNEHSYKEGFRVNLQPEKREIFIEDINLKDNKIESLILYTKDNKTISWKKSDAGNDGSVDSHEENGNTEIIDKPEVNILHKIDIIKGIGLKKGEFGYFYLDLKPEYDNQKEKFKNDIKSIVVNKKTVPLYKFRELTRMYSYSIDRKKWDSFGINTTEDENNRVTITFKNGDKIEWPKGDLRDNSSESIVESSVSENDPLYTFEAIDDFNINNSEDFYINLKTRYGENEEKHIRGINLDERKDEFVANIESISINNTEFSTSSLSTSHRTRTITLTEEAKEKLKFNFKESDNILKITFKNKKSIVLPKGSSSSNTTDSGKEEELSPKPSVPSDKEKIYNLKDKLPKGEYTIGFEAKYADGRDGYSMLQGFFDERVKLVVKEDGSMEIEMLCLLFADGLYDLAMQNDGKWSSTIEKKNYGNPDVNNKYRQAIFKLPVKNLDQVHLAGVIVGYMGAVETDKGQFDKYTRVNINFKEGIKKGFTNYKQVEEDEKARILGEKVLNSRLIANGFDSNQGKVTKENIKNFKGDTVNLGSDYDKDKETEGKDIYDISILKDLGPSVKRLVLTGNAISELPKGIFDGMTNLEEIDLAANRLDTLDKNLFAKNKKLKKIRLSSNKLGTIDKDFFINNPEIEEIDLSNAWLKDIPGGLFKNNSKLKILQLESNNLFEMADDAFSHNEDLNFLNISDNNLSKMPSSVSELTGLSKIYMQNNKIKELPDLSKLKNLFELNVSYNELDNIDDRVWENIMTNRKNNVKVNLIHNNLKRVPVEILNKGRNVISVDLAYNYLPEKYEEIFNGTDSEKTGVNPRNHSSYNPQKTAVNLNVRIDAKNIIVDSTKNLTMLDLANWRYPRGGAIGTVKPDKKSYLEELKEYKSVEEMVKAKSDSYSWKINTKVERIRNGHKSLVDEKITTEKEDEKFIFNDLQMREGDKYIVTKTLLFRRDASNGYVKEVSVTTTLDAPKDDKKDIKRYAVPVKLMHAYEEKPSMGNAALLPNAIVEEKDGLRTVYISFKGMNALNLYGHLTKVFVYPGSNKNGVPKESSVEKMFKDKGLDGKEKDFIKTVSFVREGNRENVIWFKVYVDAMDALTPSKTEGSGAQDAKLIFDWSKAKETDKTWPEDVLDKENKKIDEILNNATRLQGRDRYGTAISISKKFFKNANNVVLASGENNADALVSASYAKLKEAPILLTKKDEMPVDVIKEIERLNTKNITIIGGNTSISSEVESVLKGKGYNVNRISGKDRYETSTILAKDVMKMGNSKKIAVINGKTSADALTISSLATKYNLPVVMIKNIGANDISIKEINTWGISEAIIAGGDSSVSEDTLHSIKAYIKRRIAGKNRYETALKIAKESYPNSKNIFIGNGEISVDSLSAGAVTSRVEAPILLIKKDKIDDNIKKAIEEMGTGEAYILGGKSTIALGK</sequence>
<dbReference type="PROSITE" id="PS51450">
    <property type="entry name" value="LRR"/>
    <property type="match status" value="1"/>
</dbReference>
<evidence type="ECO:0000313" key="8">
    <source>
        <dbReference type="EMBL" id="MBC2575089.1"/>
    </source>
</evidence>
<evidence type="ECO:0000256" key="5">
    <source>
        <dbReference type="SAM" id="MobiDB-lite"/>
    </source>
</evidence>
<dbReference type="PROSITE" id="PS50978">
    <property type="entry name" value="NEAT"/>
    <property type="match status" value="1"/>
</dbReference>
<dbReference type="PANTHER" id="PTHR30032">
    <property type="entry name" value="N-ACETYLMURAMOYL-L-ALANINE AMIDASE-RELATED"/>
    <property type="match status" value="1"/>
</dbReference>
<dbReference type="RefSeq" id="WP_185623142.1">
    <property type="nucleotide sequence ID" value="NZ_JABGBW010000001.1"/>
</dbReference>
<dbReference type="InterPro" id="IPR003591">
    <property type="entry name" value="Leu-rich_rpt_typical-subtyp"/>
</dbReference>
<evidence type="ECO:0000313" key="9">
    <source>
        <dbReference type="Proteomes" id="UP000713904"/>
    </source>
</evidence>
<protein>
    <recommendedName>
        <fullName evidence="7">NEAT domain-containing protein</fullName>
    </recommendedName>
</protein>
<name>A0ABR6TI53_9FIRM</name>
<dbReference type="InterPro" id="IPR051922">
    <property type="entry name" value="Bact_Sporulation_Assoc"/>
</dbReference>
<keyword evidence="2" id="KW-0433">Leucine-rich repeat</keyword>
<accession>A0ABR6TI53</accession>
<dbReference type="Proteomes" id="UP000713904">
    <property type="component" value="Unassembled WGS sequence"/>
</dbReference>
<evidence type="ECO:0000256" key="1">
    <source>
        <dbReference type="ARBA" id="ARBA00004196"/>
    </source>
</evidence>
<proteinExistence type="predicted"/>
<evidence type="ECO:0000256" key="6">
    <source>
        <dbReference type="SAM" id="SignalP"/>
    </source>
</evidence>
<evidence type="ECO:0000256" key="3">
    <source>
        <dbReference type="ARBA" id="ARBA00022729"/>
    </source>
</evidence>
<evidence type="ECO:0000256" key="4">
    <source>
        <dbReference type="ARBA" id="ARBA00022737"/>
    </source>
</evidence>
<dbReference type="Gene3D" id="2.60.40.1850">
    <property type="match status" value="2"/>
</dbReference>
<feature type="domain" description="NEAT" evidence="7">
    <location>
        <begin position="438"/>
        <end position="574"/>
    </location>
</feature>
<dbReference type="Gene3D" id="3.80.10.10">
    <property type="entry name" value="Ribonuclease Inhibitor"/>
    <property type="match status" value="1"/>
</dbReference>
<dbReference type="Pfam" id="PF13855">
    <property type="entry name" value="LRR_8"/>
    <property type="match status" value="2"/>
</dbReference>
<feature type="signal peptide" evidence="6">
    <location>
        <begin position="1"/>
        <end position="24"/>
    </location>
</feature>
<dbReference type="InterPro" id="IPR032675">
    <property type="entry name" value="LRR_dom_sf"/>
</dbReference>
<keyword evidence="3 6" id="KW-0732">Signal</keyword>
<dbReference type="InterPro" id="IPR007253">
    <property type="entry name" value="Cell_wall-bd_2"/>
</dbReference>
<keyword evidence="9" id="KW-1185">Reference proteome</keyword>
<dbReference type="InterPro" id="IPR006635">
    <property type="entry name" value="NEAT_dom"/>
</dbReference>
<organism evidence="8 9">
    <name type="scientific">Peptostreptococcus canis</name>
    <dbReference type="NCBI Taxonomy" id="1159213"/>
    <lineage>
        <taxon>Bacteria</taxon>
        <taxon>Bacillati</taxon>
        <taxon>Bacillota</taxon>
        <taxon>Clostridia</taxon>
        <taxon>Peptostreptococcales</taxon>
        <taxon>Peptostreptococcaceae</taxon>
        <taxon>Peptostreptococcus</taxon>
    </lineage>
</organism>
<evidence type="ECO:0000259" key="7">
    <source>
        <dbReference type="PROSITE" id="PS50978"/>
    </source>
</evidence>
<dbReference type="PANTHER" id="PTHR30032:SF8">
    <property type="entry name" value="GERMINATION-SPECIFIC N-ACETYLMURAMOYL-L-ALANINE AMIDASE"/>
    <property type="match status" value="1"/>
</dbReference>
<dbReference type="InterPro" id="IPR001611">
    <property type="entry name" value="Leu-rich_rpt"/>
</dbReference>
<dbReference type="SMART" id="SM00369">
    <property type="entry name" value="LRR_TYP"/>
    <property type="match status" value="7"/>
</dbReference>
<dbReference type="EMBL" id="JABGBW010000001">
    <property type="protein sequence ID" value="MBC2575089.1"/>
    <property type="molecule type" value="Genomic_DNA"/>
</dbReference>
<keyword evidence="4" id="KW-0677">Repeat</keyword>
<dbReference type="Pfam" id="PF04122">
    <property type="entry name" value="CW_binding_2"/>
    <property type="match status" value="3"/>
</dbReference>
<comment type="subcellular location">
    <subcellularLocation>
        <location evidence="1">Cell envelope</location>
    </subcellularLocation>
</comment>
<feature type="region of interest" description="Disordered" evidence="5">
    <location>
        <begin position="402"/>
        <end position="426"/>
    </location>
</feature>
<reference evidence="8 9" key="1">
    <citation type="submission" date="2020-05" db="EMBL/GenBank/DDBJ databases">
        <title>Draft genome of xy-202 and genomic insight in genome of the genus Peptostreptococcus.</title>
        <authorList>
            <person name="Zhang Z."/>
        </authorList>
    </citation>
    <scope>NUCLEOTIDE SEQUENCE [LARGE SCALE GENOMIC DNA]</scope>
    <source>
        <strain evidence="8 9">DSM 27025</strain>
    </source>
</reference>
<gene>
    <name evidence="8" type="ORF">HLB29_00125</name>
</gene>
<evidence type="ECO:0000256" key="2">
    <source>
        <dbReference type="ARBA" id="ARBA00022614"/>
    </source>
</evidence>